<protein>
    <submittedName>
        <fullName evidence="1">Uncharacterized protein</fullName>
    </submittedName>
</protein>
<evidence type="ECO:0000313" key="2">
    <source>
        <dbReference type="Proteomes" id="UP000540989"/>
    </source>
</evidence>
<evidence type="ECO:0000313" key="1">
    <source>
        <dbReference type="EMBL" id="MBB5056443.1"/>
    </source>
</evidence>
<reference evidence="1 2" key="1">
    <citation type="submission" date="2020-08" db="EMBL/GenBank/DDBJ databases">
        <title>Genomic Encyclopedia of Type Strains, Phase IV (KMG-V): Genome sequencing to study the core and pangenomes of soil and plant-associated prokaryotes.</title>
        <authorList>
            <person name="Whitman W."/>
        </authorList>
    </citation>
    <scope>NUCLEOTIDE SEQUENCE [LARGE SCALE GENOMIC DNA]</scope>
    <source>
        <strain evidence="1 2">M8UP14</strain>
    </source>
</reference>
<dbReference type="Proteomes" id="UP000540989">
    <property type="component" value="Unassembled WGS sequence"/>
</dbReference>
<accession>A0A7W7ZAY0</accession>
<organism evidence="1 2">
    <name type="scientific">Granulicella aggregans</name>
    <dbReference type="NCBI Taxonomy" id="474949"/>
    <lineage>
        <taxon>Bacteria</taxon>
        <taxon>Pseudomonadati</taxon>
        <taxon>Acidobacteriota</taxon>
        <taxon>Terriglobia</taxon>
        <taxon>Terriglobales</taxon>
        <taxon>Acidobacteriaceae</taxon>
        <taxon>Granulicella</taxon>
    </lineage>
</organism>
<dbReference type="AlphaFoldDB" id="A0A7W7ZAY0"/>
<proteinExistence type="predicted"/>
<keyword evidence="2" id="KW-1185">Reference proteome</keyword>
<name>A0A7W7ZAY0_9BACT</name>
<dbReference type="RefSeq" id="WP_184214380.1">
    <property type="nucleotide sequence ID" value="NZ_JACHIP010000002.1"/>
</dbReference>
<sequence length="121" mass="13474">MQVLDIQGYSYEPSEGLLRTLNRSLVTSGGWVIDRRPISSTNYEFTLEIELRFVLDLYAGVIASGVELTRANHLAFTDLCTCRLHLKGSSELRQIIGIRLEVCFLSQQGSNALLHPGYSVA</sequence>
<comment type="caution">
    <text evidence="1">The sequence shown here is derived from an EMBL/GenBank/DDBJ whole genome shotgun (WGS) entry which is preliminary data.</text>
</comment>
<gene>
    <name evidence="1" type="ORF">HDF16_001128</name>
</gene>
<dbReference type="EMBL" id="JACHIP010000002">
    <property type="protein sequence ID" value="MBB5056443.1"/>
    <property type="molecule type" value="Genomic_DNA"/>
</dbReference>